<keyword evidence="7 13" id="KW-0808">Transferase</keyword>
<dbReference type="InterPro" id="IPR006027">
    <property type="entry name" value="NusB_RsmB_TIM44"/>
</dbReference>
<evidence type="ECO:0000256" key="6">
    <source>
        <dbReference type="ARBA" id="ARBA00022603"/>
    </source>
</evidence>
<dbReference type="InterPro" id="IPR054728">
    <property type="entry name" value="RsmB-like_ferredoxin"/>
</dbReference>
<comment type="function">
    <text evidence="1">Specifically methylates the cytosine at position 967 (m5C967) of 16S rRNA.</text>
</comment>
<evidence type="ECO:0000256" key="9">
    <source>
        <dbReference type="ARBA" id="ARBA00022884"/>
    </source>
</evidence>
<dbReference type="PANTHER" id="PTHR22807:SF53">
    <property type="entry name" value="RIBOSOMAL RNA SMALL SUBUNIT METHYLTRANSFERASE B-RELATED"/>
    <property type="match status" value="1"/>
</dbReference>
<evidence type="ECO:0000256" key="13">
    <source>
        <dbReference type="PROSITE-ProRule" id="PRU01023"/>
    </source>
</evidence>
<dbReference type="PANTHER" id="PTHR22807">
    <property type="entry name" value="NOP2 YEAST -RELATED NOL1/NOP2/FMU SUN DOMAIN-CONTAINING"/>
    <property type="match status" value="1"/>
</dbReference>
<dbReference type="AlphaFoldDB" id="A0A0D2JBN8"/>
<dbReference type="GO" id="GO:0008649">
    <property type="term" value="F:rRNA methyltransferase activity"/>
    <property type="evidence" value="ECO:0007669"/>
    <property type="project" value="InterPro"/>
</dbReference>
<evidence type="ECO:0000259" key="14">
    <source>
        <dbReference type="PROSITE" id="PS51686"/>
    </source>
</evidence>
<evidence type="ECO:0000256" key="2">
    <source>
        <dbReference type="ARBA" id="ARBA00004496"/>
    </source>
</evidence>
<comment type="similarity">
    <text evidence="13">Belongs to the class I-like SAM-binding methyltransferase superfamily. RsmB/NOP family.</text>
</comment>
<dbReference type="Pfam" id="PF01029">
    <property type="entry name" value="NusB"/>
    <property type="match status" value="1"/>
</dbReference>
<keyword evidence="8 13" id="KW-0949">S-adenosyl-L-methionine</keyword>
<feature type="binding site" evidence="13">
    <location>
        <position position="329"/>
    </location>
    <ligand>
        <name>S-adenosyl-L-methionine</name>
        <dbReference type="ChEBI" id="CHEBI:59789"/>
    </ligand>
</feature>
<name>A0A0D2JBN8_9BACT</name>
<evidence type="ECO:0000256" key="12">
    <source>
        <dbReference type="ARBA" id="ARBA00047283"/>
    </source>
</evidence>
<dbReference type="OrthoDB" id="9810297at2"/>
<gene>
    <name evidence="15" type="ORF">X474_02095</name>
</gene>
<dbReference type="InterPro" id="IPR035926">
    <property type="entry name" value="NusB-like_sf"/>
</dbReference>
<dbReference type="Gene3D" id="3.30.70.1170">
    <property type="entry name" value="Sun protein, domain 3"/>
    <property type="match status" value="1"/>
</dbReference>
<keyword evidence="6 13" id="KW-0489">Methyltransferase</keyword>
<evidence type="ECO:0000256" key="8">
    <source>
        <dbReference type="ARBA" id="ARBA00022691"/>
    </source>
</evidence>
<reference evidence="15 16" key="1">
    <citation type="submission" date="2013-11" db="EMBL/GenBank/DDBJ databases">
        <title>Metagenomic analysis of a methanogenic consortium involved in long chain n-alkane degradation.</title>
        <authorList>
            <person name="Davidova I.A."/>
            <person name="Callaghan A.V."/>
            <person name="Wawrik B."/>
            <person name="Pruitt S."/>
            <person name="Marks C."/>
            <person name="Duncan K.E."/>
            <person name="Suflita J.M."/>
        </authorList>
    </citation>
    <scope>NUCLEOTIDE SEQUENCE [LARGE SCALE GENOMIC DNA]</scope>
    <source>
        <strain evidence="15 16">SPR</strain>
    </source>
</reference>
<dbReference type="Proteomes" id="UP000032233">
    <property type="component" value="Unassembled WGS sequence"/>
</dbReference>
<dbReference type="EMBL" id="AZAC01000002">
    <property type="protein sequence ID" value="KIX15534.1"/>
    <property type="molecule type" value="Genomic_DNA"/>
</dbReference>
<dbReference type="PATRIC" id="fig|1429043.3.peg.440"/>
<evidence type="ECO:0000256" key="5">
    <source>
        <dbReference type="ARBA" id="ARBA00022552"/>
    </source>
</evidence>
<dbReference type="InParanoid" id="A0A0D2JBN8"/>
<dbReference type="SUPFAM" id="SSF48013">
    <property type="entry name" value="NusB-like"/>
    <property type="match status" value="1"/>
</dbReference>
<dbReference type="FunFam" id="3.40.50.150:FF:000022">
    <property type="entry name" value="Ribosomal RNA small subunit methyltransferase B"/>
    <property type="match status" value="1"/>
</dbReference>
<dbReference type="InterPro" id="IPR029063">
    <property type="entry name" value="SAM-dependent_MTases_sf"/>
</dbReference>
<dbReference type="GO" id="GO:0003723">
    <property type="term" value="F:RNA binding"/>
    <property type="evidence" value="ECO:0007669"/>
    <property type="project" value="UniProtKB-UniRule"/>
</dbReference>
<comment type="caution">
    <text evidence="15">The sequence shown here is derived from an EMBL/GenBank/DDBJ whole genome shotgun (WGS) entry which is preliminary data.</text>
</comment>
<keyword evidence="5" id="KW-0698">rRNA processing</keyword>
<feature type="domain" description="SAM-dependent MTase RsmB/NOP-type" evidence="14">
    <location>
        <begin position="170"/>
        <end position="443"/>
    </location>
</feature>
<dbReference type="NCBIfam" id="TIGR00563">
    <property type="entry name" value="rsmB"/>
    <property type="match status" value="1"/>
</dbReference>
<evidence type="ECO:0000313" key="15">
    <source>
        <dbReference type="EMBL" id="KIX15534.1"/>
    </source>
</evidence>
<dbReference type="SUPFAM" id="SSF53335">
    <property type="entry name" value="S-adenosyl-L-methionine-dependent methyltransferases"/>
    <property type="match status" value="1"/>
</dbReference>
<dbReference type="FunCoup" id="A0A0D2JBN8">
    <property type="interactions" value="490"/>
</dbReference>
<dbReference type="Gene3D" id="3.40.50.150">
    <property type="entry name" value="Vaccinia Virus protein VP39"/>
    <property type="match status" value="1"/>
</dbReference>
<dbReference type="STRING" id="1429043.X474_02095"/>
<dbReference type="Pfam" id="PF22458">
    <property type="entry name" value="RsmF-B_ferredox"/>
    <property type="match status" value="1"/>
</dbReference>
<accession>A0A0D2JBN8</accession>
<evidence type="ECO:0000256" key="11">
    <source>
        <dbReference type="ARBA" id="ARBA00031088"/>
    </source>
</evidence>
<dbReference type="InterPro" id="IPR023267">
    <property type="entry name" value="RCMT"/>
</dbReference>
<comment type="catalytic activity">
    <reaction evidence="12">
        <text>cytidine(967) in 16S rRNA + S-adenosyl-L-methionine = 5-methylcytidine(967) in 16S rRNA + S-adenosyl-L-homocysteine + H(+)</text>
        <dbReference type="Rhea" id="RHEA:42748"/>
        <dbReference type="Rhea" id="RHEA-COMP:10219"/>
        <dbReference type="Rhea" id="RHEA-COMP:10220"/>
        <dbReference type="ChEBI" id="CHEBI:15378"/>
        <dbReference type="ChEBI" id="CHEBI:57856"/>
        <dbReference type="ChEBI" id="CHEBI:59789"/>
        <dbReference type="ChEBI" id="CHEBI:74483"/>
        <dbReference type="ChEBI" id="CHEBI:82748"/>
        <dbReference type="EC" id="2.1.1.176"/>
    </reaction>
</comment>
<dbReference type="PROSITE" id="PS51686">
    <property type="entry name" value="SAM_MT_RSMB_NOP"/>
    <property type="match status" value="1"/>
</dbReference>
<evidence type="ECO:0000256" key="4">
    <source>
        <dbReference type="ARBA" id="ARBA00022490"/>
    </source>
</evidence>
<dbReference type="EC" id="2.1.1.176" evidence="3"/>
<dbReference type="InterPro" id="IPR001678">
    <property type="entry name" value="MeTrfase_RsmB-F_NOP2_dom"/>
</dbReference>
<dbReference type="GO" id="GO:0006355">
    <property type="term" value="P:regulation of DNA-templated transcription"/>
    <property type="evidence" value="ECO:0007669"/>
    <property type="project" value="InterPro"/>
</dbReference>
<feature type="binding site" evidence="13">
    <location>
        <position position="285"/>
    </location>
    <ligand>
        <name>S-adenosyl-L-methionine</name>
        <dbReference type="ChEBI" id="CHEBI:59789"/>
    </ligand>
</feature>
<comment type="caution">
    <text evidence="13">Lacks conserved residue(s) required for the propagation of feature annotation.</text>
</comment>
<dbReference type="CDD" id="cd02440">
    <property type="entry name" value="AdoMet_MTases"/>
    <property type="match status" value="1"/>
</dbReference>
<organism evidence="15 16">
    <name type="scientific">Dethiosulfatarculus sandiegensis</name>
    <dbReference type="NCBI Taxonomy" id="1429043"/>
    <lineage>
        <taxon>Bacteria</taxon>
        <taxon>Pseudomonadati</taxon>
        <taxon>Thermodesulfobacteriota</taxon>
        <taxon>Desulfarculia</taxon>
        <taxon>Desulfarculales</taxon>
        <taxon>Desulfarculaceae</taxon>
        <taxon>Dethiosulfatarculus</taxon>
    </lineage>
</organism>
<dbReference type="Gene3D" id="1.10.940.10">
    <property type="entry name" value="NusB-like"/>
    <property type="match status" value="1"/>
</dbReference>
<dbReference type="InterPro" id="IPR004573">
    <property type="entry name" value="rRNA_ssu_MeTfrase_B"/>
</dbReference>
<dbReference type="InterPro" id="IPR049560">
    <property type="entry name" value="MeTrfase_RsmB-F_NOP2_cat"/>
</dbReference>
<dbReference type="NCBIfam" id="NF011494">
    <property type="entry name" value="PRK14902.1"/>
    <property type="match status" value="1"/>
</dbReference>
<evidence type="ECO:0000313" key="16">
    <source>
        <dbReference type="Proteomes" id="UP000032233"/>
    </source>
</evidence>
<keyword evidence="9 13" id="KW-0694">RNA-binding</keyword>
<evidence type="ECO:0000256" key="7">
    <source>
        <dbReference type="ARBA" id="ARBA00022679"/>
    </source>
</evidence>
<proteinExistence type="inferred from homology"/>
<keyword evidence="4" id="KW-0963">Cytoplasm</keyword>
<evidence type="ECO:0000256" key="10">
    <source>
        <dbReference type="ARBA" id="ARBA00030399"/>
    </source>
</evidence>
<evidence type="ECO:0000256" key="1">
    <source>
        <dbReference type="ARBA" id="ARBA00002724"/>
    </source>
</evidence>
<comment type="subcellular location">
    <subcellularLocation>
        <location evidence="2">Cytoplasm</location>
    </subcellularLocation>
</comment>
<dbReference type="Pfam" id="PF01189">
    <property type="entry name" value="Methyltr_RsmB-F"/>
    <property type="match status" value="1"/>
</dbReference>
<dbReference type="GO" id="GO:0005737">
    <property type="term" value="C:cytoplasm"/>
    <property type="evidence" value="ECO:0007669"/>
    <property type="project" value="UniProtKB-SubCell"/>
</dbReference>
<evidence type="ECO:0000256" key="3">
    <source>
        <dbReference type="ARBA" id="ARBA00012140"/>
    </source>
</evidence>
<feature type="active site" description="Nucleophile" evidence="13">
    <location>
        <position position="382"/>
    </location>
</feature>
<dbReference type="RefSeq" id="WP_044346420.1">
    <property type="nucleotide sequence ID" value="NZ_AZAC01000002.1"/>
</dbReference>
<dbReference type="PRINTS" id="PR02008">
    <property type="entry name" value="RCMTFAMILY"/>
</dbReference>
<protein>
    <recommendedName>
        <fullName evidence="3">16S rRNA (cytosine(967)-C(5))-methyltransferase</fullName>
        <ecNumber evidence="3">2.1.1.176</ecNumber>
    </recommendedName>
    <alternativeName>
        <fullName evidence="10">16S rRNA m5C967 methyltransferase</fullName>
    </alternativeName>
    <alternativeName>
        <fullName evidence="11">rRNA (cytosine-C(5)-)-methyltransferase RsmB</fullName>
    </alternativeName>
</protein>
<keyword evidence="16" id="KW-1185">Reference proteome</keyword>
<sequence length="444" mass="49459">MEPRRLAFDTLLRLEKTPQRLETVLNRNLAAHAKAQPRDRALATNLVYGVLRNRLYLDHLLKPFLRQSLESLDLPVLLILRLGAYEQEFLSTPTFASVNAYVELAKKGPAKKAKGLVNACLRGLDRGRKKVKLPNSETNLNQWLSVRYSHPLWLVNELVSLWGEQEAQSWCEANQEKPAPTIRANTLKTSPQVLTGLLADHAKEITSHTLDPQVLVLKGLKGGVMSLPGFDEGFWQAQDPAATCVTRLLGVEPGMRVLDLCAGAGGKSGHLAELMKNQGQLVCVDPSAGRVKALKENLARLGVKNARVLKAEADKLDAKQMLYDRILIDAPCSGLGVIGRRPDLRWRRSSQDPKRLALLQSEILVKAAEMLCPGGAALYCTCTMMPEENKEVIESFLQSHPEFSLEPAPDEYTKDCWTKDGFFRTMPHRQKSDAFFAARLRKKA</sequence>